<evidence type="ECO:0000259" key="7">
    <source>
        <dbReference type="Pfam" id="PF00482"/>
    </source>
</evidence>
<comment type="subcellular location">
    <subcellularLocation>
        <location evidence="1">Cell membrane</location>
        <topology evidence="1">Multi-pass membrane protein</topology>
    </subcellularLocation>
</comment>
<feature type="transmembrane region" description="Helical" evidence="6">
    <location>
        <begin position="6"/>
        <end position="29"/>
    </location>
</feature>
<sequence>MSAPNVFALAVFLAVLGSGLIVHTALQALRSRPSAVMRARLAELDDARDVPAGDRPADGAALFNERNRRVKLWARLDERLRYLEVVSGKNGLRLAALVAVSAAVAAVGIARIDVMPSWSLPVLLVVLPAFGVNWVSRQLVERFRLSFLNVFPDALELMVRAVRAGVPTVRAIEIVADECAAPVCLEFRKIADSLRLGIEFDRILNEAMHRLRVPEFSFFCVALLLQRETGGPLSDTLEGLSDIVRSRKDVRMKSRALTAESRLASRIIACVPPLVFGLLYTVNREYVQILLDTKPGHMIVVTSGALLTFGLLIIQKIAKLDTHK</sequence>
<evidence type="ECO:0000256" key="1">
    <source>
        <dbReference type="ARBA" id="ARBA00004651"/>
    </source>
</evidence>
<dbReference type="PANTHER" id="PTHR35007:SF1">
    <property type="entry name" value="PILUS ASSEMBLY PROTEIN"/>
    <property type="match status" value="1"/>
</dbReference>
<dbReference type="InterPro" id="IPR042094">
    <property type="entry name" value="T2SS_GspF_sf"/>
</dbReference>
<evidence type="ECO:0000256" key="2">
    <source>
        <dbReference type="ARBA" id="ARBA00022475"/>
    </source>
</evidence>
<dbReference type="GO" id="GO:0005886">
    <property type="term" value="C:plasma membrane"/>
    <property type="evidence" value="ECO:0007669"/>
    <property type="project" value="UniProtKB-SubCell"/>
</dbReference>
<reference evidence="8 9" key="1">
    <citation type="submission" date="2018-01" db="EMBL/GenBank/DDBJ databases">
        <title>Whole genome analyses suggest that Burkholderia sensu lato contains two further novel genera in the rhizoxinica-symbiotica group Mycetohabitans gen. nov., and Trinickia gen. nov.: implications for the evolution of diazotrophy and nodulation in the Burkholderiaceae.</title>
        <authorList>
            <person name="Estrada-de los Santos P."/>
            <person name="Palmer M."/>
            <person name="Chavez-Ramirez B."/>
            <person name="Beukes C."/>
            <person name="Steenkamp E.T."/>
            <person name="Hirsch A.M."/>
            <person name="Manyaka P."/>
            <person name="Maluk M."/>
            <person name="Lafos M."/>
            <person name="Crook M."/>
            <person name="Gross E."/>
            <person name="Simon M.F."/>
            <person name="Bueno dos Reis Junior F."/>
            <person name="Poole P.S."/>
            <person name="Venter S.N."/>
            <person name="James E.K."/>
        </authorList>
    </citation>
    <scope>NUCLEOTIDE SEQUENCE [LARGE SCALE GENOMIC DNA]</scope>
    <source>
        <strain evidence="8 9">GIMN1.004</strain>
    </source>
</reference>
<gene>
    <name evidence="8" type="ORF">C0Z18_27180</name>
</gene>
<dbReference type="Pfam" id="PF00482">
    <property type="entry name" value="T2SSF"/>
    <property type="match status" value="1"/>
</dbReference>
<dbReference type="Proteomes" id="UP000235616">
    <property type="component" value="Unassembled WGS sequence"/>
</dbReference>
<evidence type="ECO:0000256" key="6">
    <source>
        <dbReference type="SAM" id="Phobius"/>
    </source>
</evidence>
<keyword evidence="2" id="KW-1003">Cell membrane</keyword>
<evidence type="ECO:0000313" key="9">
    <source>
        <dbReference type="Proteomes" id="UP000235616"/>
    </source>
</evidence>
<feature type="transmembrane region" description="Helical" evidence="6">
    <location>
        <begin position="263"/>
        <end position="283"/>
    </location>
</feature>
<keyword evidence="9" id="KW-1185">Reference proteome</keyword>
<proteinExistence type="predicted"/>
<dbReference type="OrthoDB" id="597333at2"/>
<dbReference type="AlphaFoldDB" id="A0A2N7VDW7"/>
<protein>
    <submittedName>
        <fullName evidence="8">Pilus assembly protein</fullName>
    </submittedName>
</protein>
<evidence type="ECO:0000256" key="4">
    <source>
        <dbReference type="ARBA" id="ARBA00022989"/>
    </source>
</evidence>
<dbReference type="InterPro" id="IPR018076">
    <property type="entry name" value="T2SS_GspF_dom"/>
</dbReference>
<dbReference type="Gene3D" id="1.20.81.30">
    <property type="entry name" value="Type II secretion system (T2SS), domain F"/>
    <property type="match status" value="1"/>
</dbReference>
<dbReference type="EMBL" id="PNYA01000032">
    <property type="protein sequence ID" value="PMS15349.1"/>
    <property type="molecule type" value="Genomic_DNA"/>
</dbReference>
<feature type="transmembrane region" description="Helical" evidence="6">
    <location>
        <begin position="118"/>
        <end position="136"/>
    </location>
</feature>
<keyword evidence="3 6" id="KW-0812">Transmembrane</keyword>
<organism evidence="8 9">
    <name type="scientific">Trinickia dabaoshanensis</name>
    <dbReference type="NCBI Taxonomy" id="564714"/>
    <lineage>
        <taxon>Bacteria</taxon>
        <taxon>Pseudomonadati</taxon>
        <taxon>Pseudomonadota</taxon>
        <taxon>Betaproteobacteria</taxon>
        <taxon>Burkholderiales</taxon>
        <taxon>Burkholderiaceae</taxon>
        <taxon>Trinickia</taxon>
    </lineage>
</organism>
<evidence type="ECO:0000313" key="8">
    <source>
        <dbReference type="EMBL" id="PMS15349.1"/>
    </source>
</evidence>
<feature type="domain" description="Type II secretion system protein GspF" evidence="7">
    <location>
        <begin position="155"/>
        <end position="279"/>
    </location>
</feature>
<evidence type="ECO:0000256" key="5">
    <source>
        <dbReference type="ARBA" id="ARBA00023136"/>
    </source>
</evidence>
<dbReference type="PANTHER" id="PTHR35007">
    <property type="entry name" value="INTEGRAL MEMBRANE PROTEIN-RELATED"/>
    <property type="match status" value="1"/>
</dbReference>
<comment type="caution">
    <text evidence="8">The sequence shown here is derived from an EMBL/GenBank/DDBJ whole genome shotgun (WGS) entry which is preliminary data.</text>
</comment>
<keyword evidence="4 6" id="KW-1133">Transmembrane helix</keyword>
<feature type="transmembrane region" description="Helical" evidence="6">
    <location>
        <begin position="91"/>
        <end position="112"/>
    </location>
</feature>
<dbReference type="RefSeq" id="WP_102648543.1">
    <property type="nucleotide sequence ID" value="NZ_PNYA01000032.1"/>
</dbReference>
<evidence type="ECO:0000256" key="3">
    <source>
        <dbReference type="ARBA" id="ARBA00022692"/>
    </source>
</evidence>
<feature type="transmembrane region" description="Helical" evidence="6">
    <location>
        <begin position="295"/>
        <end position="314"/>
    </location>
</feature>
<accession>A0A2N7VDW7</accession>
<keyword evidence="5 6" id="KW-0472">Membrane</keyword>
<name>A0A2N7VDW7_9BURK</name>